<evidence type="ECO:0000313" key="3">
    <source>
        <dbReference type="Proteomes" id="UP001595872"/>
    </source>
</evidence>
<sequence>MDGRTVVRRWAGFGAAGTLAMYLLVKVVWVAVALGTGRSPVAGASTGSWVALNTVTIGMASVGIGLGLALACEWGLRLPGTPVLLFAWLAGGLLISTVPFSLLGSLLGSGGGSDGGGGGGGSDGSAAPSWEMALITVGFAGMAVGVAIALPIYLRERWPAALTGRVAALRTARPPWAVMAATGVIAAIDLYWACGGGLATNPRHQGGLDTSGRVLAIGDAFWSLAGAWSAWTLAGHGRRLPLWPPVAAGFVASGSLAGWGAWRMPLVLIRPGGYQPYEAPLAAAALDAVSVGAGVGLALHLVRAVRRRSSAPRPGPR</sequence>
<dbReference type="Proteomes" id="UP001595872">
    <property type="component" value="Unassembled WGS sequence"/>
</dbReference>
<feature type="transmembrane region" description="Helical" evidence="1">
    <location>
        <begin position="282"/>
        <end position="302"/>
    </location>
</feature>
<keyword evidence="1" id="KW-0812">Transmembrane</keyword>
<feature type="transmembrane region" description="Helical" evidence="1">
    <location>
        <begin position="175"/>
        <end position="193"/>
    </location>
</feature>
<protein>
    <submittedName>
        <fullName evidence="2">Uncharacterized protein</fullName>
    </submittedName>
</protein>
<proteinExistence type="predicted"/>
<feature type="transmembrane region" description="Helical" evidence="1">
    <location>
        <begin position="213"/>
        <end position="233"/>
    </location>
</feature>
<organism evidence="2 3">
    <name type="scientific">Actinomadura gamaensis</name>
    <dbReference type="NCBI Taxonomy" id="1763541"/>
    <lineage>
        <taxon>Bacteria</taxon>
        <taxon>Bacillati</taxon>
        <taxon>Actinomycetota</taxon>
        <taxon>Actinomycetes</taxon>
        <taxon>Streptosporangiales</taxon>
        <taxon>Thermomonosporaceae</taxon>
        <taxon>Actinomadura</taxon>
    </lineage>
</organism>
<evidence type="ECO:0000313" key="2">
    <source>
        <dbReference type="EMBL" id="MFC4907766.1"/>
    </source>
</evidence>
<name>A0ABV9TW59_9ACTN</name>
<feature type="transmembrane region" description="Helical" evidence="1">
    <location>
        <begin position="240"/>
        <end position="262"/>
    </location>
</feature>
<gene>
    <name evidence="2" type="ORF">ACFPCY_10575</name>
</gene>
<dbReference type="RefSeq" id="WP_378253835.1">
    <property type="nucleotide sequence ID" value="NZ_JBHSIT010000003.1"/>
</dbReference>
<accession>A0ABV9TW59</accession>
<feature type="transmembrane region" description="Helical" evidence="1">
    <location>
        <begin position="132"/>
        <end position="154"/>
    </location>
</feature>
<feature type="transmembrane region" description="Helical" evidence="1">
    <location>
        <begin position="49"/>
        <end position="71"/>
    </location>
</feature>
<reference evidence="3" key="1">
    <citation type="journal article" date="2019" name="Int. J. Syst. Evol. Microbiol.">
        <title>The Global Catalogue of Microorganisms (GCM) 10K type strain sequencing project: providing services to taxonomists for standard genome sequencing and annotation.</title>
        <authorList>
            <consortium name="The Broad Institute Genomics Platform"/>
            <consortium name="The Broad Institute Genome Sequencing Center for Infectious Disease"/>
            <person name="Wu L."/>
            <person name="Ma J."/>
        </authorList>
    </citation>
    <scope>NUCLEOTIDE SEQUENCE [LARGE SCALE GENOMIC DNA]</scope>
    <source>
        <strain evidence="3">KLKA75</strain>
    </source>
</reference>
<evidence type="ECO:0000256" key="1">
    <source>
        <dbReference type="SAM" id="Phobius"/>
    </source>
</evidence>
<keyword evidence="1" id="KW-0472">Membrane</keyword>
<comment type="caution">
    <text evidence="2">The sequence shown here is derived from an EMBL/GenBank/DDBJ whole genome shotgun (WGS) entry which is preliminary data.</text>
</comment>
<dbReference type="EMBL" id="JBHSIT010000003">
    <property type="protein sequence ID" value="MFC4907766.1"/>
    <property type="molecule type" value="Genomic_DNA"/>
</dbReference>
<keyword evidence="3" id="KW-1185">Reference proteome</keyword>
<feature type="transmembrane region" description="Helical" evidence="1">
    <location>
        <begin position="83"/>
        <end position="103"/>
    </location>
</feature>
<feature type="transmembrane region" description="Helical" evidence="1">
    <location>
        <begin position="12"/>
        <end position="37"/>
    </location>
</feature>
<keyword evidence="1" id="KW-1133">Transmembrane helix</keyword>